<sequence>MDNYTDDTVDVTDYLISKTSSEVEQLFVYSTGLVIYWKASASKIIIRTNGIFEAGNDGDLHLVKIDPDDKF</sequence>
<accession>A0ABR8PBI3</accession>
<organism evidence="1 2">
    <name type="scientific">Limosilactobacillus avistercoris</name>
    <dbReference type="NCBI Taxonomy" id="2762243"/>
    <lineage>
        <taxon>Bacteria</taxon>
        <taxon>Bacillati</taxon>
        <taxon>Bacillota</taxon>
        <taxon>Bacilli</taxon>
        <taxon>Lactobacillales</taxon>
        <taxon>Lactobacillaceae</taxon>
        <taxon>Limosilactobacillus</taxon>
    </lineage>
</organism>
<name>A0ABR8PBI3_9LACO</name>
<proteinExistence type="predicted"/>
<evidence type="ECO:0000313" key="1">
    <source>
        <dbReference type="EMBL" id="MBD7894586.1"/>
    </source>
</evidence>
<gene>
    <name evidence="1" type="ORF">H9564_02415</name>
</gene>
<evidence type="ECO:0000313" key="2">
    <source>
        <dbReference type="Proteomes" id="UP000616837"/>
    </source>
</evidence>
<comment type="caution">
    <text evidence="1">The sequence shown here is derived from an EMBL/GenBank/DDBJ whole genome shotgun (WGS) entry which is preliminary data.</text>
</comment>
<dbReference type="EMBL" id="JACSQW010000004">
    <property type="protein sequence ID" value="MBD7894586.1"/>
    <property type="molecule type" value="Genomic_DNA"/>
</dbReference>
<protein>
    <submittedName>
        <fullName evidence="1">Uncharacterized protein</fullName>
    </submittedName>
</protein>
<dbReference type="Proteomes" id="UP000616837">
    <property type="component" value="Unassembled WGS sequence"/>
</dbReference>
<reference evidence="1 2" key="1">
    <citation type="submission" date="2020-08" db="EMBL/GenBank/DDBJ databases">
        <title>A Genomic Blueprint of the Chicken Gut Microbiome.</title>
        <authorList>
            <person name="Gilroy R."/>
            <person name="Ravi A."/>
            <person name="Getino M."/>
            <person name="Pursley I."/>
            <person name="Horton D.L."/>
            <person name="Alikhan N.-F."/>
            <person name="Baker D."/>
            <person name="Gharbi K."/>
            <person name="Hall N."/>
            <person name="Watson M."/>
            <person name="Adriaenssens E.M."/>
            <person name="Foster-Nyarko E."/>
            <person name="Jarju S."/>
            <person name="Secka A."/>
            <person name="Antonio M."/>
            <person name="Oren A."/>
            <person name="Chaudhuri R."/>
            <person name="La Ragione R.M."/>
            <person name="Hildebrand F."/>
            <person name="Pallen M.J."/>
        </authorList>
    </citation>
    <scope>NUCLEOTIDE SEQUENCE [LARGE SCALE GENOMIC DNA]</scope>
    <source>
        <strain evidence="1 2">Sa3CUN2</strain>
    </source>
</reference>
<keyword evidence="2" id="KW-1185">Reference proteome</keyword>